<dbReference type="GO" id="GO:0008408">
    <property type="term" value="F:3'-5' exonuclease activity"/>
    <property type="evidence" value="ECO:0007669"/>
    <property type="project" value="InterPro"/>
</dbReference>
<dbReference type="HOGENOM" id="CLU_038045_0_1_11"/>
<evidence type="ECO:0000313" key="11">
    <source>
        <dbReference type="EMBL" id="EKU95632.1"/>
    </source>
</evidence>
<dbReference type="CDD" id="cd00840">
    <property type="entry name" value="MPP_Mre11_N"/>
    <property type="match status" value="1"/>
</dbReference>
<dbReference type="PATRIC" id="fig|883066.3.peg.439"/>
<evidence type="ECO:0000256" key="1">
    <source>
        <dbReference type="ARBA" id="ARBA00010555"/>
    </source>
</evidence>
<proteinExistence type="inferred from homology"/>
<comment type="subunit">
    <text evidence="2 7">Heterodimer of SbcC and SbcD.</text>
</comment>
<feature type="compositionally biased region" description="Low complexity" evidence="8">
    <location>
        <begin position="298"/>
        <end position="307"/>
    </location>
</feature>
<dbReference type="InterPro" id="IPR026843">
    <property type="entry name" value="SbcD_C"/>
</dbReference>
<feature type="domain" description="Calcineurin-like phosphoesterase" evidence="9">
    <location>
        <begin position="1"/>
        <end position="234"/>
    </location>
</feature>
<comment type="function">
    <text evidence="7">SbcCD cleaves DNA hairpin structures. These structures can inhibit DNA replication and are intermediates in certain DNA recombination reactions. The complex acts as a 3'-&gt;5' double strand exonuclease that can open hairpins. It also has a 5' single-strand endonuclease activity.</text>
</comment>
<dbReference type="InterPro" id="IPR004593">
    <property type="entry name" value="SbcD"/>
</dbReference>
<evidence type="ECO:0000256" key="2">
    <source>
        <dbReference type="ARBA" id="ARBA00011322"/>
    </source>
</evidence>
<keyword evidence="7" id="KW-0233">DNA recombination</keyword>
<evidence type="ECO:0000313" key="12">
    <source>
        <dbReference type="Proteomes" id="UP000009888"/>
    </source>
</evidence>
<evidence type="ECO:0000256" key="6">
    <source>
        <dbReference type="ARBA" id="ARBA00022839"/>
    </source>
</evidence>
<reference evidence="11 12" key="1">
    <citation type="submission" date="2012-09" db="EMBL/GenBank/DDBJ databases">
        <title>The Genome Sequence of Actinobaculum massiliae ACS-171-V-COL2.</title>
        <authorList>
            <consortium name="The Broad Institute Genome Sequencing Platform"/>
            <person name="Earl A."/>
            <person name="Ward D."/>
            <person name="Feldgarden M."/>
            <person name="Gevers D."/>
            <person name="Saerens B."/>
            <person name="Vaneechoutte M."/>
            <person name="Walker B."/>
            <person name="Young S.K."/>
            <person name="Zeng Q."/>
            <person name="Gargeya S."/>
            <person name="Fitzgerald M."/>
            <person name="Haas B."/>
            <person name="Abouelleil A."/>
            <person name="Alvarado L."/>
            <person name="Arachchi H.M."/>
            <person name="Berlin A."/>
            <person name="Chapman S.B."/>
            <person name="Goldberg J."/>
            <person name="Griggs A."/>
            <person name="Gujja S."/>
            <person name="Hansen M."/>
            <person name="Howarth C."/>
            <person name="Imamovic A."/>
            <person name="Larimer J."/>
            <person name="McCowen C."/>
            <person name="Montmayeur A."/>
            <person name="Murphy C."/>
            <person name="Neiman D."/>
            <person name="Pearson M."/>
            <person name="Priest M."/>
            <person name="Roberts A."/>
            <person name="Saif S."/>
            <person name="Shea T."/>
            <person name="Sisk P."/>
            <person name="Sykes S."/>
            <person name="Wortman J."/>
            <person name="Nusbaum C."/>
            <person name="Birren B."/>
        </authorList>
    </citation>
    <scope>NUCLEOTIDE SEQUENCE [LARGE SCALE GENOMIC DNA]</scope>
    <source>
        <strain evidence="12">ACS-171-V-Col2</strain>
    </source>
</reference>
<keyword evidence="4 7" id="KW-0540">Nuclease</keyword>
<evidence type="ECO:0000259" key="9">
    <source>
        <dbReference type="Pfam" id="PF00149"/>
    </source>
</evidence>
<comment type="caution">
    <text evidence="11">The sequence shown here is derived from an EMBL/GenBank/DDBJ whole genome shotgun (WGS) entry which is preliminary data.</text>
</comment>
<dbReference type="Proteomes" id="UP000009888">
    <property type="component" value="Unassembled WGS sequence"/>
</dbReference>
<feature type="region of interest" description="Disordered" evidence="8">
    <location>
        <begin position="298"/>
        <end position="341"/>
    </location>
</feature>
<evidence type="ECO:0000256" key="4">
    <source>
        <dbReference type="ARBA" id="ARBA00022722"/>
    </source>
</evidence>
<evidence type="ECO:0000259" key="10">
    <source>
        <dbReference type="Pfam" id="PF12320"/>
    </source>
</evidence>
<dbReference type="NCBIfam" id="TIGR00619">
    <property type="entry name" value="sbcd"/>
    <property type="match status" value="1"/>
</dbReference>
<dbReference type="GO" id="GO:0006310">
    <property type="term" value="P:DNA recombination"/>
    <property type="evidence" value="ECO:0007669"/>
    <property type="project" value="UniProtKB-KW"/>
</dbReference>
<keyword evidence="5 7" id="KW-0378">Hydrolase</keyword>
<accession>K9EXB8</accession>
<evidence type="ECO:0000256" key="3">
    <source>
        <dbReference type="ARBA" id="ARBA00013365"/>
    </source>
</evidence>
<dbReference type="PANTHER" id="PTHR30337">
    <property type="entry name" value="COMPONENT OF ATP-DEPENDENT DSDNA EXONUCLEASE"/>
    <property type="match status" value="1"/>
</dbReference>
<protein>
    <recommendedName>
        <fullName evidence="3 7">Nuclease SbcCD subunit D</fullName>
    </recommendedName>
</protein>
<dbReference type="Gene3D" id="3.60.21.10">
    <property type="match status" value="1"/>
</dbReference>
<evidence type="ECO:0000256" key="8">
    <source>
        <dbReference type="SAM" id="MobiDB-lite"/>
    </source>
</evidence>
<keyword evidence="7" id="KW-0235">DNA replication</keyword>
<comment type="similarity">
    <text evidence="1 7">Belongs to the SbcD family.</text>
</comment>
<dbReference type="GO" id="GO:0006260">
    <property type="term" value="P:DNA replication"/>
    <property type="evidence" value="ECO:0007669"/>
    <property type="project" value="UniProtKB-KW"/>
</dbReference>
<evidence type="ECO:0000256" key="7">
    <source>
        <dbReference type="RuleBase" id="RU363069"/>
    </source>
</evidence>
<dbReference type="eggNOG" id="COG0420">
    <property type="taxonomic scope" value="Bacteria"/>
</dbReference>
<dbReference type="Pfam" id="PF00149">
    <property type="entry name" value="Metallophos"/>
    <property type="match status" value="1"/>
</dbReference>
<dbReference type="Pfam" id="PF12320">
    <property type="entry name" value="SbcD_C"/>
    <property type="match status" value="1"/>
</dbReference>
<dbReference type="EMBL" id="AGWL01000002">
    <property type="protein sequence ID" value="EKU95632.1"/>
    <property type="molecule type" value="Genomic_DNA"/>
</dbReference>
<name>K9EXB8_9ACTO</name>
<dbReference type="STRING" id="202789.GCA_001457435_01717"/>
<keyword evidence="12" id="KW-1185">Reference proteome</keyword>
<evidence type="ECO:0000256" key="5">
    <source>
        <dbReference type="ARBA" id="ARBA00022801"/>
    </source>
</evidence>
<dbReference type="PANTHER" id="PTHR30337:SF0">
    <property type="entry name" value="NUCLEASE SBCCD SUBUNIT D"/>
    <property type="match status" value="1"/>
</dbReference>
<dbReference type="InterPro" id="IPR050535">
    <property type="entry name" value="DNA_Repair-Maintenance_Comp"/>
</dbReference>
<feature type="domain" description="Nuclease SbcCD subunit D C-terminal" evidence="10">
    <location>
        <begin position="350"/>
        <end position="434"/>
    </location>
</feature>
<gene>
    <name evidence="7" type="primary">sbcD</name>
    <name evidence="11" type="ORF">HMPREF9233_00419</name>
</gene>
<dbReference type="InterPro" id="IPR004843">
    <property type="entry name" value="Calcineurin-like_PHP"/>
</dbReference>
<dbReference type="InterPro" id="IPR041796">
    <property type="entry name" value="Mre11_N"/>
</dbReference>
<dbReference type="AlphaFoldDB" id="K9EXB8"/>
<keyword evidence="6 7" id="KW-0269">Exonuclease</keyword>
<dbReference type="InterPro" id="IPR029052">
    <property type="entry name" value="Metallo-depent_PP-like"/>
</dbReference>
<dbReference type="GO" id="GO:0004519">
    <property type="term" value="F:endonuclease activity"/>
    <property type="evidence" value="ECO:0007669"/>
    <property type="project" value="UniProtKB-KW"/>
</dbReference>
<sequence length="460" mass="49323">MKILHTSDWHLGRSLHGASLRDAFTLWTRHVTDTVRDLHIDALLIAGDIYDRAVPPSEMVTLLSRTLSELASLTTVIITSGNHDSPQRLGFGADLMREGIHIRTDARQCGNPVEVTAAGGERALIYPIPYLDPDVARHDLAAEEPLERSHEAVMRAALGLIRESIEAEEPAAGGPTPARIIMTHEFVSGAQESDSERDISVGGIGAIPASLFRLGEQEGIGPIDYVALGHIHSPQRIGAHTGAPLMRYSGSPIAFSFSETAPKQSVLLELSWGEANGVGPLEPVTEVANVDPLAEAPEPARAPAAVGPTGGAGAVETSGSGTAAPEPADEQPGRAGRPTVRTRLIPAPVWRPIATIRGSLAEILGPAHIADREKFVKVEVTDASRPREMNPLIRQAFPHALDVQHRPPAASHEKRIVDVKRENPLDVLKEFLIQAGGEEATKEELIILRQAVEASRGREQ</sequence>
<dbReference type="RefSeq" id="WP_007000637.1">
    <property type="nucleotide sequence ID" value="NZ_JH992955.1"/>
</dbReference>
<organism evidence="11 12">
    <name type="scientific">Actinobaculum massiliense ACS-171-V-Col2</name>
    <dbReference type="NCBI Taxonomy" id="883066"/>
    <lineage>
        <taxon>Bacteria</taxon>
        <taxon>Bacillati</taxon>
        <taxon>Actinomycetota</taxon>
        <taxon>Actinomycetes</taxon>
        <taxon>Actinomycetales</taxon>
        <taxon>Actinomycetaceae</taxon>
        <taxon>Actinobaculum</taxon>
    </lineage>
</organism>
<keyword evidence="7" id="KW-0255">Endonuclease</keyword>
<dbReference type="SUPFAM" id="SSF56300">
    <property type="entry name" value="Metallo-dependent phosphatases"/>
    <property type="match status" value="1"/>
</dbReference>